<dbReference type="Gene3D" id="3.40.140.10">
    <property type="entry name" value="Cytidine Deaminase, domain 2"/>
    <property type="match status" value="1"/>
</dbReference>
<dbReference type="AlphaFoldDB" id="X1HJN1"/>
<name>X1HJN1_9ZZZZ</name>
<feature type="non-terminal residue" evidence="1">
    <location>
        <position position="87"/>
    </location>
</feature>
<dbReference type="EMBL" id="BARU01017177">
    <property type="protein sequence ID" value="GAH57275.1"/>
    <property type="molecule type" value="Genomic_DNA"/>
</dbReference>
<evidence type="ECO:0000313" key="1">
    <source>
        <dbReference type="EMBL" id="GAH57275.1"/>
    </source>
</evidence>
<proteinExistence type="predicted"/>
<organism evidence="1">
    <name type="scientific">marine sediment metagenome</name>
    <dbReference type="NCBI Taxonomy" id="412755"/>
    <lineage>
        <taxon>unclassified sequences</taxon>
        <taxon>metagenomes</taxon>
        <taxon>ecological metagenomes</taxon>
    </lineage>
</organism>
<gene>
    <name evidence="1" type="ORF">S03H2_28514</name>
</gene>
<reference evidence="1" key="1">
    <citation type="journal article" date="2014" name="Front. Microbiol.">
        <title>High frequency of phylogenetically diverse reductive dehalogenase-homologous genes in deep subseafloor sedimentary metagenomes.</title>
        <authorList>
            <person name="Kawai M."/>
            <person name="Futagami T."/>
            <person name="Toyoda A."/>
            <person name="Takaki Y."/>
            <person name="Nishi S."/>
            <person name="Hori S."/>
            <person name="Arai W."/>
            <person name="Tsubouchi T."/>
            <person name="Morono Y."/>
            <person name="Uchiyama I."/>
            <person name="Ito T."/>
            <person name="Fujiyama A."/>
            <person name="Inagaki F."/>
            <person name="Takami H."/>
        </authorList>
    </citation>
    <scope>NUCLEOTIDE SEQUENCE</scope>
    <source>
        <strain evidence="1">Expedition CK06-06</strain>
    </source>
</reference>
<accession>X1HJN1</accession>
<comment type="caution">
    <text evidence="1">The sequence shown here is derived from an EMBL/GenBank/DDBJ whole genome shotgun (WGS) entry which is preliminary data.</text>
</comment>
<protein>
    <submittedName>
        <fullName evidence="1">Uncharacterized protein</fullName>
    </submittedName>
</protein>
<sequence>MAEKEFNEKIQKGNIFIKKEAFRNMLTHVLRFGSDALEQSIEVMGICVGKYDNVEDKVIVENAVPLIHGDKAEIGFHLEKQCLQKIS</sequence>